<dbReference type="GO" id="GO:0043190">
    <property type="term" value="C:ATP-binding cassette (ABC) transporter complex"/>
    <property type="evidence" value="ECO:0007669"/>
    <property type="project" value="InterPro"/>
</dbReference>
<dbReference type="GO" id="GO:0005548">
    <property type="term" value="F:phospholipid transporter activity"/>
    <property type="evidence" value="ECO:0007669"/>
    <property type="project" value="TreeGrafter"/>
</dbReference>
<keyword evidence="1" id="KW-1133">Transmembrane helix</keyword>
<gene>
    <name evidence="2" type="ORF">UG56_001170</name>
</gene>
<evidence type="ECO:0000256" key="1">
    <source>
        <dbReference type="SAM" id="Phobius"/>
    </source>
</evidence>
<feature type="transmembrane region" description="Helical" evidence="1">
    <location>
        <begin position="156"/>
        <end position="181"/>
    </location>
</feature>
<keyword evidence="1" id="KW-0472">Membrane</keyword>
<evidence type="ECO:0000313" key="2">
    <source>
        <dbReference type="EMBL" id="OIJ28867.1"/>
    </source>
</evidence>
<dbReference type="AlphaFoldDB" id="A0A1J4NBH2"/>
<sequence>MTATLPERIATGAWRRAADGLRTVGETIALGAEACAYAAVDILTGRFDWAQAADQAWFMARVSLLPTILVAIPFGVVTSIQVGAVADSIGASSFSGAVNGVGVLRQAAPLVTALIIACVVGSAICSDLGMRAIRDEIAALEVMGSNPVQRMVAPRIVAAVFISVMLTAIVAVTAIATGYVMNVSRGVVGAGTYLDAFTNFSQSADLWLAEGKAVLYGLIGTTVAAYKGLGATGGPQGVADAVNQTVVLNVILLAVVNAVVTQGYLALAPGGGA</sequence>
<dbReference type="RefSeq" id="WP_052693669.1">
    <property type="nucleotide sequence ID" value="NZ_JZDQ02000001.1"/>
</dbReference>
<evidence type="ECO:0000313" key="3">
    <source>
        <dbReference type="Proteomes" id="UP000033772"/>
    </source>
</evidence>
<comment type="caution">
    <text evidence="2">The sequence shown here is derived from an EMBL/GenBank/DDBJ whole genome shotgun (WGS) entry which is preliminary data.</text>
</comment>
<dbReference type="PANTHER" id="PTHR30188:SF4">
    <property type="entry name" value="PROTEIN TRIGALACTOSYLDIACYLGLYCEROL 1, CHLOROPLASTIC"/>
    <property type="match status" value="1"/>
</dbReference>
<dbReference type="InterPro" id="IPR030802">
    <property type="entry name" value="Permease_MalE"/>
</dbReference>
<feature type="transmembrane region" description="Helical" evidence="1">
    <location>
        <begin position="64"/>
        <end position="86"/>
    </location>
</feature>
<dbReference type="PANTHER" id="PTHR30188">
    <property type="entry name" value="ABC TRANSPORTER PERMEASE PROTEIN-RELATED"/>
    <property type="match status" value="1"/>
</dbReference>
<keyword evidence="1" id="KW-0812">Transmembrane</keyword>
<feature type="transmembrane region" description="Helical" evidence="1">
    <location>
        <begin position="106"/>
        <end position="125"/>
    </location>
</feature>
<dbReference type="Pfam" id="PF02405">
    <property type="entry name" value="MlaE"/>
    <property type="match status" value="1"/>
</dbReference>
<dbReference type="EMBL" id="JZDQ02000001">
    <property type="protein sequence ID" value="OIJ28867.1"/>
    <property type="molecule type" value="Genomic_DNA"/>
</dbReference>
<dbReference type="OrthoDB" id="5243306at2"/>
<proteinExistence type="predicted"/>
<reference evidence="2" key="1">
    <citation type="submission" date="2016-10" db="EMBL/GenBank/DDBJ databases">
        <title>Draft Genome Sequence of Nocardioides luteus Strain BAFB, an Alkane-Degrading Bacterium Isolated from JP-7 Polluted Soil.</title>
        <authorList>
            <person name="Brown L."/>
            <person name="Ruiz O.N."/>
            <person name="Gunasekera T."/>
        </authorList>
    </citation>
    <scope>NUCLEOTIDE SEQUENCE [LARGE SCALE GENOMIC DNA]</scope>
    <source>
        <strain evidence="2">BAFB</strain>
    </source>
</reference>
<keyword evidence="3" id="KW-1185">Reference proteome</keyword>
<accession>A0A1J4NBH2</accession>
<name>A0A1J4NBH2_9ACTN</name>
<protein>
    <submittedName>
        <fullName evidence="2">ABC transporter</fullName>
    </submittedName>
</protein>
<dbReference type="Proteomes" id="UP000033772">
    <property type="component" value="Unassembled WGS sequence"/>
</dbReference>
<dbReference type="STRING" id="1844.UG56_001170"/>
<organism evidence="2 3">
    <name type="scientific">Nocardioides luteus</name>
    <dbReference type="NCBI Taxonomy" id="1844"/>
    <lineage>
        <taxon>Bacteria</taxon>
        <taxon>Bacillati</taxon>
        <taxon>Actinomycetota</taxon>
        <taxon>Actinomycetes</taxon>
        <taxon>Propionibacteriales</taxon>
        <taxon>Nocardioidaceae</taxon>
        <taxon>Nocardioides</taxon>
    </lineage>
</organism>
<feature type="transmembrane region" description="Helical" evidence="1">
    <location>
        <begin position="246"/>
        <end position="267"/>
    </location>
</feature>